<keyword evidence="3" id="KW-1185">Reference proteome</keyword>
<dbReference type="STRING" id="1612308.SAMN05444581_11060"/>
<dbReference type="InterPro" id="IPR010237">
    <property type="entry name" value="Pyr-5-nucltdase"/>
</dbReference>
<dbReference type="PANTHER" id="PTHR12725">
    <property type="entry name" value="HALOACID DEHALOGENASE-LIKE HYDROLASE"/>
    <property type="match status" value="1"/>
</dbReference>
<evidence type="ECO:0000256" key="1">
    <source>
        <dbReference type="SAM" id="MobiDB-lite"/>
    </source>
</evidence>
<evidence type="ECO:0000313" key="2">
    <source>
        <dbReference type="EMBL" id="SFK54988.1"/>
    </source>
</evidence>
<dbReference type="InterPro" id="IPR023214">
    <property type="entry name" value="HAD_sf"/>
</dbReference>
<dbReference type="SUPFAM" id="SSF56784">
    <property type="entry name" value="HAD-like"/>
    <property type="match status" value="1"/>
</dbReference>
<gene>
    <name evidence="2" type="ORF">SAMN05444581_11060</name>
</gene>
<dbReference type="GO" id="GO:0016787">
    <property type="term" value="F:hydrolase activity"/>
    <property type="evidence" value="ECO:0007669"/>
    <property type="project" value="UniProtKB-KW"/>
</dbReference>
<protein>
    <submittedName>
        <fullName evidence="2">Putative hydrolase of the HAD superfamily</fullName>
    </submittedName>
</protein>
<dbReference type="SFLD" id="SFLDG01132">
    <property type="entry name" value="C1.5.3:_5'-Nucleotidase_Like"/>
    <property type="match status" value="1"/>
</dbReference>
<dbReference type="Pfam" id="PF00702">
    <property type="entry name" value="Hydrolase"/>
    <property type="match status" value="1"/>
</dbReference>
<dbReference type="NCBIfam" id="TIGR01509">
    <property type="entry name" value="HAD-SF-IA-v3"/>
    <property type="match status" value="1"/>
</dbReference>
<dbReference type="Gene3D" id="3.40.50.1000">
    <property type="entry name" value="HAD superfamily/HAD-like"/>
    <property type="match status" value="1"/>
</dbReference>
<dbReference type="SFLD" id="SFLDG01129">
    <property type="entry name" value="C1.5:_HAD__Beta-PGM__Phosphata"/>
    <property type="match status" value="1"/>
</dbReference>
<keyword evidence="2" id="KW-0378">Hydrolase</keyword>
<sequence>MNENNLFPPAPNEASDATDKAGPASGEPDDLTSVRAADAFSKINAFTKIDAFSKSDALSGIDKFSIIDTFSKIDTWVFDLDNTLYPADNALWPKIDARITLFLGHLFGLDGMSARALQKYYYQRYGTTLRGLMQEHDVVAKEYLDFAHDVDRSCLVPNPSLARAIAALPGRKLILTNGTRDHALHTARALGLDEMFEDIFDIVAADFLPKPEAATYERFFDRHAVDPARAIMFEDIARNLVVPHERGMTTALVVPKPGQTDHREAFEIMGEATPPHIDYVTSDLEDFLAAAVRASAFPAKPRGGG</sequence>
<dbReference type="AlphaFoldDB" id="A0A1I4AEZ9"/>
<accession>A0A1I4AEZ9</accession>
<reference evidence="2 3" key="1">
    <citation type="submission" date="2016-10" db="EMBL/GenBank/DDBJ databases">
        <authorList>
            <person name="de Groot N.N."/>
        </authorList>
    </citation>
    <scope>NUCLEOTIDE SEQUENCE [LARGE SCALE GENOMIC DNA]</scope>
    <source>
        <strain evidence="2 3">NE2</strain>
    </source>
</reference>
<feature type="region of interest" description="Disordered" evidence="1">
    <location>
        <begin position="1"/>
        <end position="29"/>
    </location>
</feature>
<dbReference type="Gene3D" id="1.10.150.450">
    <property type="match status" value="1"/>
</dbReference>
<dbReference type="InterPro" id="IPR036412">
    <property type="entry name" value="HAD-like_sf"/>
</dbReference>
<organism evidence="2 3">
    <name type="scientific">Methylocapsa palsarum</name>
    <dbReference type="NCBI Taxonomy" id="1612308"/>
    <lineage>
        <taxon>Bacteria</taxon>
        <taxon>Pseudomonadati</taxon>
        <taxon>Pseudomonadota</taxon>
        <taxon>Alphaproteobacteria</taxon>
        <taxon>Hyphomicrobiales</taxon>
        <taxon>Beijerinckiaceae</taxon>
        <taxon>Methylocapsa</taxon>
    </lineage>
</organism>
<dbReference type="InterPro" id="IPR006439">
    <property type="entry name" value="HAD-SF_hydro_IA"/>
</dbReference>
<name>A0A1I4AEZ9_9HYPH</name>
<evidence type="ECO:0000313" key="3">
    <source>
        <dbReference type="Proteomes" id="UP000198755"/>
    </source>
</evidence>
<dbReference type="PANTHER" id="PTHR12725:SF117">
    <property type="entry name" value="HALOACID DEHALOGENASE-LIKE HYDROLASE"/>
    <property type="match status" value="1"/>
</dbReference>
<dbReference type="EMBL" id="FOSN01000010">
    <property type="protein sequence ID" value="SFK54988.1"/>
    <property type="molecule type" value="Genomic_DNA"/>
</dbReference>
<dbReference type="SFLD" id="SFLDS00003">
    <property type="entry name" value="Haloacid_Dehalogenase"/>
    <property type="match status" value="1"/>
</dbReference>
<proteinExistence type="predicted"/>
<dbReference type="NCBIfam" id="TIGR01993">
    <property type="entry name" value="Pyr-5-nucltdase"/>
    <property type="match status" value="1"/>
</dbReference>
<dbReference type="Proteomes" id="UP000198755">
    <property type="component" value="Unassembled WGS sequence"/>
</dbReference>